<feature type="compositionally biased region" description="Low complexity" evidence="5">
    <location>
        <begin position="544"/>
        <end position="560"/>
    </location>
</feature>
<dbReference type="InterPro" id="IPR036028">
    <property type="entry name" value="SH3-like_dom_sf"/>
</dbReference>
<feature type="domain" description="SH3" evidence="7">
    <location>
        <begin position="197"/>
        <end position="256"/>
    </location>
</feature>
<dbReference type="PANTHER" id="PTHR46037">
    <property type="entry name" value="PROTEIN ENHANCER OF SEVENLESS 2B"/>
    <property type="match status" value="1"/>
</dbReference>
<gene>
    <name evidence="8" type="ORF">UXM345_LOCUS12664</name>
</gene>
<evidence type="ECO:0000256" key="1">
    <source>
        <dbReference type="ARBA" id="ARBA00022443"/>
    </source>
</evidence>
<evidence type="ECO:0000259" key="7">
    <source>
        <dbReference type="PROSITE" id="PS50002"/>
    </source>
</evidence>
<evidence type="ECO:0000313" key="9">
    <source>
        <dbReference type="Proteomes" id="UP000663842"/>
    </source>
</evidence>
<dbReference type="SMART" id="SM00326">
    <property type="entry name" value="SH3"/>
    <property type="match status" value="2"/>
</dbReference>
<dbReference type="Proteomes" id="UP000663842">
    <property type="component" value="Unassembled WGS sequence"/>
</dbReference>
<evidence type="ECO:0000313" key="8">
    <source>
        <dbReference type="EMBL" id="CAF3939336.1"/>
    </source>
</evidence>
<dbReference type="InterPro" id="IPR043539">
    <property type="entry name" value="Grb2-like"/>
</dbReference>
<evidence type="ECO:0000256" key="3">
    <source>
        <dbReference type="PROSITE-ProRule" id="PRU00191"/>
    </source>
</evidence>
<dbReference type="SUPFAM" id="SSF55550">
    <property type="entry name" value="SH2 domain"/>
    <property type="match status" value="1"/>
</dbReference>
<feature type="region of interest" description="Disordered" evidence="5">
    <location>
        <begin position="174"/>
        <end position="199"/>
    </location>
</feature>
<evidence type="ECO:0000259" key="6">
    <source>
        <dbReference type="PROSITE" id="PS50001"/>
    </source>
</evidence>
<accession>A0A819K3L4</accession>
<name>A0A819K3L4_9BILA</name>
<organism evidence="8 9">
    <name type="scientific">Rotaria magnacalcarata</name>
    <dbReference type="NCBI Taxonomy" id="392030"/>
    <lineage>
        <taxon>Eukaryota</taxon>
        <taxon>Metazoa</taxon>
        <taxon>Spiralia</taxon>
        <taxon>Gnathifera</taxon>
        <taxon>Rotifera</taxon>
        <taxon>Eurotatoria</taxon>
        <taxon>Bdelloidea</taxon>
        <taxon>Philodinida</taxon>
        <taxon>Philodinidae</taxon>
        <taxon>Rotaria</taxon>
    </lineage>
</organism>
<comment type="caution">
    <text evidence="8">The sequence shown here is derived from an EMBL/GenBank/DDBJ whole genome shotgun (WGS) entry which is preliminary data.</text>
</comment>
<dbReference type="Gene3D" id="2.30.30.40">
    <property type="entry name" value="SH3 Domains"/>
    <property type="match status" value="2"/>
</dbReference>
<evidence type="ECO:0000256" key="4">
    <source>
        <dbReference type="PROSITE-ProRule" id="PRU00192"/>
    </source>
</evidence>
<dbReference type="Pfam" id="PF00017">
    <property type="entry name" value="SH2"/>
    <property type="match status" value="1"/>
</dbReference>
<feature type="domain" description="SH2" evidence="6">
    <location>
        <begin position="60"/>
        <end position="160"/>
    </location>
</feature>
<evidence type="ECO:0000256" key="5">
    <source>
        <dbReference type="SAM" id="MobiDB-lite"/>
    </source>
</evidence>
<dbReference type="PRINTS" id="PR00499">
    <property type="entry name" value="P67PHOX"/>
</dbReference>
<keyword evidence="2 3" id="KW-0727">SH2 domain</keyword>
<dbReference type="SUPFAM" id="SSF50044">
    <property type="entry name" value="SH3-domain"/>
    <property type="match status" value="1"/>
</dbReference>
<sequence length="641" mass="73334">MQAYGRYDFNATANDELSFQKGVALKILNMEEDMNWYKAELKGKEGYVPKTYIEMVPHTWFHGTITRAEAEKILLQKDTNTQRYQQPDGAFLLRMCESSPGDFSLSVKCQDQVQHFKVLRDGMGKYFLWVVKFDSINELIDYHRETSVNRGQNLPLKDMVTEQTSYNQKNTQKTMQNFQPQSSAPPPPISSPSSSSTDGQTYVAAYDFQPQEEGEIELSRGDHIRMLDQSDDNWWKGEVRGKIGLFPATYVRRLANDGLINNKIFVYRGLDYYGCEMARLVENTPNFQHTLTLDRFSSDLATMYPFIYDIIERALVIIDHDQFQHHVLNQLCAQVVKSRTRDCNELQQFVHKACTQLKLEWYKYILEIEQHIEEYKFHIALGVVKLIHEVCHCCTSIFRTFTSLINRENKGIKVTPPNIGRILKTRTTNKSTKEIGNMGYGGEQILFGDRLFPVLDNSIDNKFKIIRLHLDVHEKSSIASSKYTVDLNFIGTLFDIDKLKMINDLSQLTIRLNNPLEADRQTKTIYHPGPVRSKRQKLRRADSDSSLSSSSLSSSSSTDSGDLHNIDPNDPNVLHPPYYLPPPGFIPRTPNSTTSEDNDDSTIIIIRNQILISFSSNVLRTNAANTVKRNTCLNISISTSG</sequence>
<reference evidence="8" key="1">
    <citation type="submission" date="2021-02" db="EMBL/GenBank/DDBJ databases">
        <authorList>
            <person name="Nowell W R."/>
        </authorList>
    </citation>
    <scope>NUCLEOTIDE SEQUENCE</scope>
</reference>
<dbReference type="PRINTS" id="PR00452">
    <property type="entry name" value="SH3DOMAIN"/>
</dbReference>
<feature type="region of interest" description="Disordered" evidence="5">
    <location>
        <begin position="521"/>
        <end position="598"/>
    </location>
</feature>
<dbReference type="Gene3D" id="3.30.505.10">
    <property type="entry name" value="SH2 domain"/>
    <property type="match status" value="1"/>
</dbReference>
<keyword evidence="1 4" id="KW-0728">SH3 domain</keyword>
<dbReference type="InterPro" id="IPR000980">
    <property type="entry name" value="SH2"/>
</dbReference>
<dbReference type="PROSITE" id="PS50001">
    <property type="entry name" value="SH2"/>
    <property type="match status" value="1"/>
</dbReference>
<feature type="domain" description="SH3" evidence="7">
    <location>
        <begin position="1"/>
        <end position="58"/>
    </location>
</feature>
<dbReference type="InterPro" id="IPR001452">
    <property type="entry name" value="SH3_domain"/>
</dbReference>
<dbReference type="Pfam" id="PF00018">
    <property type="entry name" value="SH3_1"/>
    <property type="match status" value="2"/>
</dbReference>
<dbReference type="PRINTS" id="PR00401">
    <property type="entry name" value="SH2DOMAIN"/>
</dbReference>
<proteinExistence type="predicted"/>
<dbReference type="AlphaFoldDB" id="A0A819K3L4"/>
<dbReference type="CDD" id="cd11804">
    <property type="entry name" value="SH3_GRB2_like_N"/>
    <property type="match status" value="1"/>
</dbReference>
<dbReference type="CDD" id="cd09941">
    <property type="entry name" value="SH2_Grb2_like"/>
    <property type="match status" value="1"/>
</dbReference>
<evidence type="ECO:0000256" key="2">
    <source>
        <dbReference type="ARBA" id="ARBA00022999"/>
    </source>
</evidence>
<dbReference type="SMART" id="SM00252">
    <property type="entry name" value="SH2"/>
    <property type="match status" value="1"/>
</dbReference>
<dbReference type="PROSITE" id="PS50002">
    <property type="entry name" value="SH3"/>
    <property type="match status" value="2"/>
</dbReference>
<dbReference type="EMBL" id="CAJOBF010001332">
    <property type="protein sequence ID" value="CAF3939336.1"/>
    <property type="molecule type" value="Genomic_DNA"/>
</dbReference>
<dbReference type="InterPro" id="IPR036860">
    <property type="entry name" value="SH2_dom_sf"/>
</dbReference>
<protein>
    <submittedName>
        <fullName evidence="8">Uncharacterized protein</fullName>
    </submittedName>
</protein>